<feature type="transmembrane region" description="Helical" evidence="7">
    <location>
        <begin position="282"/>
        <end position="303"/>
    </location>
</feature>
<reference evidence="8 9" key="1">
    <citation type="submission" date="2019-07" db="EMBL/GenBank/DDBJ databases">
        <title>De Novo Assembly of kiwifruit Actinidia rufa.</title>
        <authorList>
            <person name="Sugita-Konishi S."/>
            <person name="Sato K."/>
            <person name="Mori E."/>
            <person name="Abe Y."/>
            <person name="Kisaki G."/>
            <person name="Hamano K."/>
            <person name="Suezawa K."/>
            <person name="Otani M."/>
            <person name="Fukuda T."/>
            <person name="Manabe T."/>
            <person name="Gomi K."/>
            <person name="Tabuchi M."/>
            <person name="Akimitsu K."/>
            <person name="Kataoka I."/>
        </authorList>
    </citation>
    <scope>NUCLEOTIDE SEQUENCE [LARGE SCALE GENOMIC DNA]</scope>
    <source>
        <strain evidence="9">cv. Fuchu</strain>
    </source>
</reference>
<dbReference type="Proteomes" id="UP000585474">
    <property type="component" value="Unassembled WGS sequence"/>
</dbReference>
<gene>
    <name evidence="8" type="ORF">Acr_26g0007880</name>
</gene>
<organism evidence="8 9">
    <name type="scientific">Actinidia rufa</name>
    <dbReference type="NCBI Taxonomy" id="165716"/>
    <lineage>
        <taxon>Eukaryota</taxon>
        <taxon>Viridiplantae</taxon>
        <taxon>Streptophyta</taxon>
        <taxon>Embryophyta</taxon>
        <taxon>Tracheophyta</taxon>
        <taxon>Spermatophyta</taxon>
        <taxon>Magnoliopsida</taxon>
        <taxon>eudicotyledons</taxon>
        <taxon>Gunneridae</taxon>
        <taxon>Pentapetalae</taxon>
        <taxon>asterids</taxon>
        <taxon>Ericales</taxon>
        <taxon>Actinidiaceae</taxon>
        <taxon>Actinidia</taxon>
    </lineage>
</organism>
<protein>
    <submittedName>
        <fullName evidence="8">Major facilitator superfamily protein</fullName>
    </submittedName>
</protein>
<keyword evidence="9" id="KW-1185">Reference proteome</keyword>
<dbReference type="GO" id="GO:0016020">
    <property type="term" value="C:membrane"/>
    <property type="evidence" value="ECO:0007669"/>
    <property type="project" value="UniProtKB-SubCell"/>
</dbReference>
<keyword evidence="4 7" id="KW-1133">Transmembrane helix</keyword>
<dbReference type="AlphaFoldDB" id="A0A7J0H3D2"/>
<keyword evidence="3 7" id="KW-0812">Transmembrane</keyword>
<comment type="caution">
    <text evidence="8">The sequence shown here is derived from an EMBL/GenBank/DDBJ whole genome shotgun (WGS) entry which is preliminary data.</text>
</comment>
<sequence length="425" mass="47152">MSAFAFLLVSASGIRPCNLAFGADQFNPNTKSGKRGISSFFKWYFFTFTFAMMASLTVIVYVQSKVSWAWGLALPTFLMFLSCAFVFIGTRIYVMVVPQGSPLTSTAQSTNSTPALNLEKGESTASSILLHLDFFHDGVVDTSRLCGLIIGVRVKPEGSPLTSVVQVLVIAAKKRRLAEPEQPWLSLFNYMPPNSINSMLPYIAIQTDQQPTRGGFALCIQQNTYVVFQALQSNRHVGKTTFQIPAAPCLQHADPHLWRPIYYRILVPILRRLTRKEGGIIILQRMGIGIALSVLTSLVAAIVEKWWRTLALTKPTPGIERQRVAISSMPALWLVPQVSLAGLAEAFMANGQVEFYYEQFLENMRSIAGSFFCGMAASSYLSGFLVSIVHHKTHGAGTAYWLREDLNKGRLEHFYYLVAGLEAIN</sequence>
<comment type="similarity">
    <text evidence="6">Belongs to the major facilitator superfamily. Phosphate:H(+) symporter (TC 2.A.1.9) family.</text>
</comment>
<evidence type="ECO:0000313" key="9">
    <source>
        <dbReference type="Proteomes" id="UP000585474"/>
    </source>
</evidence>
<comment type="similarity">
    <text evidence="2">Belongs to the major facilitator superfamily. Proton-dependent oligopeptide transporter (POT/PTR) (TC 2.A.17) family.</text>
</comment>
<dbReference type="EMBL" id="BJWL01000026">
    <property type="protein sequence ID" value="GFZ17518.1"/>
    <property type="molecule type" value="Genomic_DNA"/>
</dbReference>
<name>A0A7J0H3D2_9ERIC</name>
<accession>A0A7J0H3D2</accession>
<dbReference type="InterPro" id="IPR036259">
    <property type="entry name" value="MFS_trans_sf"/>
</dbReference>
<dbReference type="Gene3D" id="1.20.1250.20">
    <property type="entry name" value="MFS general substrate transporter like domains"/>
    <property type="match status" value="2"/>
</dbReference>
<dbReference type="PANTHER" id="PTHR11654">
    <property type="entry name" value="OLIGOPEPTIDE TRANSPORTER-RELATED"/>
    <property type="match status" value="1"/>
</dbReference>
<feature type="transmembrane region" description="Helical" evidence="7">
    <location>
        <begin position="367"/>
        <end position="389"/>
    </location>
</feature>
<keyword evidence="5 7" id="KW-0472">Membrane</keyword>
<dbReference type="GO" id="GO:0022857">
    <property type="term" value="F:transmembrane transporter activity"/>
    <property type="evidence" value="ECO:0007669"/>
    <property type="project" value="InterPro"/>
</dbReference>
<dbReference type="InterPro" id="IPR000109">
    <property type="entry name" value="POT_fam"/>
</dbReference>
<feature type="transmembrane region" description="Helical" evidence="7">
    <location>
        <begin position="69"/>
        <end position="94"/>
    </location>
</feature>
<proteinExistence type="inferred from homology"/>
<evidence type="ECO:0000256" key="1">
    <source>
        <dbReference type="ARBA" id="ARBA00004141"/>
    </source>
</evidence>
<dbReference type="Pfam" id="PF00854">
    <property type="entry name" value="PTR2"/>
    <property type="match status" value="2"/>
</dbReference>
<comment type="subcellular location">
    <subcellularLocation>
        <location evidence="1">Membrane</location>
        <topology evidence="1">Multi-pass membrane protein</topology>
    </subcellularLocation>
</comment>
<evidence type="ECO:0000256" key="3">
    <source>
        <dbReference type="ARBA" id="ARBA00022692"/>
    </source>
</evidence>
<evidence type="ECO:0000256" key="4">
    <source>
        <dbReference type="ARBA" id="ARBA00022989"/>
    </source>
</evidence>
<dbReference type="OrthoDB" id="8904098at2759"/>
<evidence type="ECO:0000256" key="2">
    <source>
        <dbReference type="ARBA" id="ARBA00005982"/>
    </source>
</evidence>
<evidence type="ECO:0000313" key="8">
    <source>
        <dbReference type="EMBL" id="GFZ17518.1"/>
    </source>
</evidence>
<feature type="transmembrane region" description="Helical" evidence="7">
    <location>
        <begin position="43"/>
        <end position="62"/>
    </location>
</feature>
<evidence type="ECO:0000256" key="6">
    <source>
        <dbReference type="ARBA" id="ARBA00044504"/>
    </source>
</evidence>
<evidence type="ECO:0000256" key="5">
    <source>
        <dbReference type="ARBA" id="ARBA00023136"/>
    </source>
</evidence>
<evidence type="ECO:0000256" key="7">
    <source>
        <dbReference type="SAM" id="Phobius"/>
    </source>
</evidence>